<accession>A0A9D4YJL0</accession>
<dbReference type="EMBL" id="JAMSHJ010000001">
    <property type="protein sequence ID" value="KAI5440728.1"/>
    <property type="molecule type" value="Genomic_DNA"/>
</dbReference>
<comment type="caution">
    <text evidence="2">The sequence shown here is derived from an EMBL/GenBank/DDBJ whole genome shotgun (WGS) entry which is preliminary data.</text>
</comment>
<dbReference type="Gramene" id="Psat01G0026700-T1">
    <property type="protein sequence ID" value="KAI5440728.1"/>
    <property type="gene ID" value="KIW84_010267"/>
</dbReference>
<gene>
    <name evidence="2" type="ORF">KIW84_010267</name>
</gene>
<organism evidence="2 3">
    <name type="scientific">Pisum sativum</name>
    <name type="common">Garden pea</name>
    <name type="synonym">Lathyrus oleraceus</name>
    <dbReference type="NCBI Taxonomy" id="3888"/>
    <lineage>
        <taxon>Eukaryota</taxon>
        <taxon>Viridiplantae</taxon>
        <taxon>Streptophyta</taxon>
        <taxon>Embryophyta</taxon>
        <taxon>Tracheophyta</taxon>
        <taxon>Spermatophyta</taxon>
        <taxon>Magnoliopsida</taxon>
        <taxon>eudicotyledons</taxon>
        <taxon>Gunneridae</taxon>
        <taxon>Pentapetalae</taxon>
        <taxon>rosids</taxon>
        <taxon>fabids</taxon>
        <taxon>Fabales</taxon>
        <taxon>Fabaceae</taxon>
        <taxon>Papilionoideae</taxon>
        <taxon>50 kb inversion clade</taxon>
        <taxon>NPAAA clade</taxon>
        <taxon>Hologalegina</taxon>
        <taxon>IRL clade</taxon>
        <taxon>Fabeae</taxon>
        <taxon>Lathyrus</taxon>
    </lineage>
</organism>
<name>A0A9D4YJL0_PEA</name>
<evidence type="ECO:0008006" key="4">
    <source>
        <dbReference type="Google" id="ProtNLM"/>
    </source>
</evidence>
<protein>
    <recommendedName>
        <fullName evidence="4">Retrotransposon gag domain-containing protein</fullName>
    </recommendedName>
</protein>
<feature type="compositionally biased region" description="Polar residues" evidence="1">
    <location>
        <begin position="78"/>
        <end position="95"/>
    </location>
</feature>
<dbReference type="Proteomes" id="UP001058974">
    <property type="component" value="Chromosome 1"/>
</dbReference>
<feature type="region of interest" description="Disordered" evidence="1">
    <location>
        <begin position="64"/>
        <end position="95"/>
    </location>
</feature>
<evidence type="ECO:0000256" key="1">
    <source>
        <dbReference type="SAM" id="MobiDB-lite"/>
    </source>
</evidence>
<reference evidence="2 3" key="1">
    <citation type="journal article" date="2022" name="Nat. Genet.">
        <title>Improved pea reference genome and pan-genome highlight genomic features and evolutionary characteristics.</title>
        <authorList>
            <person name="Yang T."/>
            <person name="Liu R."/>
            <person name="Luo Y."/>
            <person name="Hu S."/>
            <person name="Wang D."/>
            <person name="Wang C."/>
            <person name="Pandey M.K."/>
            <person name="Ge S."/>
            <person name="Xu Q."/>
            <person name="Li N."/>
            <person name="Li G."/>
            <person name="Huang Y."/>
            <person name="Saxena R.K."/>
            <person name="Ji Y."/>
            <person name="Li M."/>
            <person name="Yan X."/>
            <person name="He Y."/>
            <person name="Liu Y."/>
            <person name="Wang X."/>
            <person name="Xiang C."/>
            <person name="Varshney R.K."/>
            <person name="Ding H."/>
            <person name="Gao S."/>
            <person name="Zong X."/>
        </authorList>
    </citation>
    <scope>NUCLEOTIDE SEQUENCE [LARGE SCALE GENOMIC DNA]</scope>
    <source>
        <strain evidence="2 3">cv. Zhongwan 6</strain>
    </source>
</reference>
<proteinExistence type="predicted"/>
<evidence type="ECO:0000313" key="2">
    <source>
        <dbReference type="EMBL" id="KAI5440728.1"/>
    </source>
</evidence>
<evidence type="ECO:0000313" key="3">
    <source>
        <dbReference type="Proteomes" id="UP001058974"/>
    </source>
</evidence>
<dbReference type="AlphaFoldDB" id="A0A9D4YJL0"/>
<keyword evidence="3" id="KW-1185">Reference proteome</keyword>
<sequence length="257" mass="29209">MQKQGDGSVTAYYNKLLTLWQELDLCYDDNWRCTKDIILFLNRQENDRVFIFLVGLNKDPDELKGKPPNWKKKGGCSFQASNSDQGQQSPPTQLPLTTKQLDRLYKLLESPILSCSIATKEAFLILLREAAAAAFLILLREAAAAAAATGPSSSTYRRCRRHRTFVLYIPPPPNTSSFLFAPPPSHHRARKPPPNPRIVLVLRLCSQFRSPFFWVSHLCSDDSTPQRRDFSPLRVRVVHCCCILLVNCYCETRSSHV</sequence>